<protein>
    <submittedName>
        <fullName evidence="1">Uncharacterized protein</fullName>
    </submittedName>
</protein>
<dbReference type="RefSeq" id="YP_009835446.1">
    <property type="nucleotide sequence ID" value="NC_048678.1"/>
</dbReference>
<proteinExistence type="predicted"/>
<evidence type="ECO:0000313" key="2">
    <source>
        <dbReference type="Proteomes" id="UP000259602"/>
    </source>
</evidence>
<reference evidence="1 2" key="1">
    <citation type="journal article" date="2018" name="Sci. Rep.">
        <title>Characterization of LE3 and LE4, the only lytic phages known to infect the spirochete Leptospira.</title>
        <authorList>
            <person name="Schiettekatte O."/>
            <person name="Vincent A.T."/>
            <person name="Malosse C."/>
            <person name="Lechat P."/>
            <person name="Chamot-Rooke J."/>
            <person name="Veyrier F.J."/>
            <person name="Picardeau M."/>
            <person name="Bourhy P."/>
        </authorList>
    </citation>
    <scope>NUCLEOTIDE SEQUENCE [LARGE SCALE GENOMIC DNA]</scope>
</reference>
<dbReference type="GeneID" id="55605518"/>
<dbReference type="EMBL" id="MF974396">
    <property type="protein sequence ID" value="ATN94940.1"/>
    <property type="molecule type" value="Genomic_DNA"/>
</dbReference>
<organism evidence="1 2">
    <name type="scientific">Leptospira phage LE3</name>
    <dbReference type="NCBI Taxonomy" id="2041382"/>
    <lineage>
        <taxon>Viruses</taxon>
        <taxon>Duplodnaviria</taxon>
        <taxon>Heunggongvirae</taxon>
        <taxon>Uroviricota</taxon>
        <taxon>Caudoviricetes</taxon>
        <taxon>Nylescharonvirus</taxon>
        <taxon>Nylescharonvirus LE3</taxon>
    </lineage>
</organism>
<accession>A0A343LE30</accession>
<evidence type="ECO:0000313" key="1">
    <source>
        <dbReference type="EMBL" id="ATN94940.1"/>
    </source>
</evidence>
<dbReference type="Proteomes" id="UP000259602">
    <property type="component" value="Segment"/>
</dbReference>
<keyword evidence="2" id="KW-1185">Reference proteome</keyword>
<sequence length="62" mass="7250">MKEQVRIAKIQMCGTHEFSESKIKKAKSQAFVQCEKECGLEFGEIQQLTEKYKIEIHSKFVK</sequence>
<name>A0A343LE30_9CAUD</name>
<dbReference type="KEGG" id="vg:55605518"/>